<evidence type="ECO:0000313" key="2">
    <source>
        <dbReference type="Proteomes" id="UP000002011"/>
    </source>
</evidence>
<reference evidence="1 2" key="1">
    <citation type="journal article" date="2009" name="Stand. Genomic Sci.">
        <title>Complete genome sequence of Dyadobacter fermentans type strain (NS114).</title>
        <authorList>
            <person name="Lang E."/>
            <person name="Lapidus A."/>
            <person name="Chertkov O."/>
            <person name="Brettin T."/>
            <person name="Detter J.C."/>
            <person name="Han C."/>
            <person name="Copeland A."/>
            <person name="Glavina Del Rio T."/>
            <person name="Nolan M."/>
            <person name="Chen F."/>
            <person name="Lucas S."/>
            <person name="Tice H."/>
            <person name="Cheng J.F."/>
            <person name="Land M."/>
            <person name="Hauser L."/>
            <person name="Chang Y.J."/>
            <person name="Jeffries C.D."/>
            <person name="Kopitz M."/>
            <person name="Bruce D."/>
            <person name="Goodwin L."/>
            <person name="Pitluck S."/>
            <person name="Ovchinnikova G."/>
            <person name="Pati A."/>
            <person name="Ivanova N."/>
            <person name="Mavrommatis K."/>
            <person name="Chen A."/>
            <person name="Palaniappan K."/>
            <person name="Chain P."/>
            <person name="Bristow J."/>
            <person name="Eisen J.A."/>
            <person name="Markowitz V."/>
            <person name="Hugenholtz P."/>
            <person name="Goker M."/>
            <person name="Rohde M."/>
            <person name="Kyrpides N.C."/>
            <person name="Klenk H.P."/>
        </authorList>
    </citation>
    <scope>NUCLEOTIDE SEQUENCE [LARGE SCALE GENOMIC DNA]</scope>
    <source>
        <strain evidence="2">ATCC 700827 / DSM 18053 / CIP 107007 / KCTC 52180 / NS114</strain>
    </source>
</reference>
<dbReference type="AlphaFoldDB" id="C6W3B5"/>
<protein>
    <submittedName>
        <fullName evidence="1">Uncharacterized protein</fullName>
    </submittedName>
</protein>
<dbReference type="EMBL" id="CP001619">
    <property type="protein sequence ID" value="ACT92219.1"/>
    <property type="molecule type" value="Genomic_DNA"/>
</dbReference>
<dbReference type="Proteomes" id="UP000002011">
    <property type="component" value="Chromosome"/>
</dbReference>
<gene>
    <name evidence="1" type="ordered locus">Dfer_0970</name>
</gene>
<organism evidence="1 2">
    <name type="scientific">Dyadobacter fermentans (strain ATCC 700827 / DSM 18053 / CIP 107007 / KCTC 52180 / NS114)</name>
    <dbReference type="NCBI Taxonomy" id="471854"/>
    <lineage>
        <taxon>Bacteria</taxon>
        <taxon>Pseudomonadati</taxon>
        <taxon>Bacteroidota</taxon>
        <taxon>Cytophagia</taxon>
        <taxon>Cytophagales</taxon>
        <taxon>Spirosomataceae</taxon>
        <taxon>Dyadobacter</taxon>
    </lineage>
</organism>
<sequence>MFHPNFKFMETILLHSLTVEEFMDRVRAIVKEELKSVLQQDQLLTKEGALKLTGASNAAFLKAVNAGIVKPQLVKGRTKAMYLESEVLKIVVSRKRKPS</sequence>
<keyword evidence="2" id="KW-1185">Reference proteome</keyword>
<dbReference type="KEGG" id="dfe:Dfer_0970"/>
<accession>C6W3B5</accession>
<evidence type="ECO:0000313" key="1">
    <source>
        <dbReference type="EMBL" id="ACT92219.1"/>
    </source>
</evidence>
<dbReference type="HOGENOM" id="CLU_2315809_0_0_10"/>
<name>C6W3B5_DYAFD</name>
<proteinExistence type="predicted"/>